<name>A0A1I2AQ61_9BACT</name>
<accession>A0A1I2AQ61</accession>
<dbReference type="Proteomes" id="UP000199400">
    <property type="component" value="Unassembled WGS sequence"/>
</dbReference>
<evidence type="ECO:0000313" key="2">
    <source>
        <dbReference type="Proteomes" id="UP000199400"/>
    </source>
</evidence>
<proteinExistence type="predicted"/>
<reference evidence="2" key="1">
    <citation type="submission" date="2016-10" db="EMBL/GenBank/DDBJ databases">
        <authorList>
            <person name="Varghese N."/>
            <person name="Submissions S."/>
        </authorList>
    </citation>
    <scope>NUCLEOTIDE SEQUENCE [LARGE SCALE GENOMIC DNA]</scope>
    <source>
        <strain evidence="2">ATCC 25963</strain>
    </source>
</reference>
<sequence>MRLGEVPVVLGSGAGRMLRVFDRRVDGKALLLAPADAEHLRDAETGSLWDFRGCAVEGPQATAMGLHALGRPEWPRRACRAHAAGFKSGSEPLCSIIVM</sequence>
<organism evidence="1 2">
    <name type="scientific">Nannocystis exedens</name>
    <dbReference type="NCBI Taxonomy" id="54"/>
    <lineage>
        <taxon>Bacteria</taxon>
        <taxon>Pseudomonadati</taxon>
        <taxon>Myxococcota</taxon>
        <taxon>Polyangia</taxon>
        <taxon>Nannocystales</taxon>
        <taxon>Nannocystaceae</taxon>
        <taxon>Nannocystis</taxon>
    </lineage>
</organism>
<keyword evidence="2" id="KW-1185">Reference proteome</keyword>
<dbReference type="EMBL" id="FOMX01000014">
    <property type="protein sequence ID" value="SFE45996.1"/>
    <property type="molecule type" value="Genomic_DNA"/>
</dbReference>
<dbReference type="AlphaFoldDB" id="A0A1I2AQ61"/>
<gene>
    <name evidence="1" type="ORF">SAMN02745121_04306</name>
</gene>
<dbReference type="STRING" id="54.SAMN02745121_04306"/>
<protein>
    <submittedName>
        <fullName evidence="1">Uncharacterized protein</fullName>
    </submittedName>
</protein>
<evidence type="ECO:0000313" key="1">
    <source>
        <dbReference type="EMBL" id="SFE45996.1"/>
    </source>
</evidence>